<dbReference type="Gene3D" id="3.60.20.10">
    <property type="entry name" value="Glutamine Phosphoribosylpyrophosphate, subunit 1, domain 1"/>
    <property type="match status" value="1"/>
</dbReference>
<dbReference type="InterPro" id="IPR029055">
    <property type="entry name" value="Ntn_hydrolases_N"/>
</dbReference>
<protein>
    <submittedName>
        <fullName evidence="1">Uncharacterized protein</fullName>
    </submittedName>
</protein>
<feature type="non-terminal residue" evidence="1">
    <location>
        <position position="60"/>
    </location>
</feature>
<comment type="caution">
    <text evidence="1">The sequence shown here is derived from an EMBL/GenBank/DDBJ whole genome shotgun (WGS) entry which is preliminary data.</text>
</comment>
<dbReference type="AlphaFoldDB" id="X0UZC6"/>
<reference evidence="1" key="1">
    <citation type="journal article" date="2014" name="Front. Microbiol.">
        <title>High frequency of phylogenetically diverse reductive dehalogenase-homologous genes in deep subseafloor sedimentary metagenomes.</title>
        <authorList>
            <person name="Kawai M."/>
            <person name="Futagami T."/>
            <person name="Toyoda A."/>
            <person name="Takaki Y."/>
            <person name="Nishi S."/>
            <person name="Hori S."/>
            <person name="Arai W."/>
            <person name="Tsubouchi T."/>
            <person name="Morono Y."/>
            <person name="Uchiyama I."/>
            <person name="Ito T."/>
            <person name="Fujiyama A."/>
            <person name="Inagaki F."/>
            <person name="Takami H."/>
        </authorList>
    </citation>
    <scope>NUCLEOTIDE SEQUENCE</scope>
    <source>
        <strain evidence="1">Expedition CK06-06</strain>
    </source>
</reference>
<sequence length="60" mass="6864">KLAQGWGPWAWAWTDNTTVRYAADPQGEKTLYQYQDKDILIVCSEVAPILEYVDAVKIPH</sequence>
<dbReference type="EMBL" id="BARS01014475">
    <property type="protein sequence ID" value="GAF93775.1"/>
    <property type="molecule type" value="Genomic_DNA"/>
</dbReference>
<evidence type="ECO:0000313" key="1">
    <source>
        <dbReference type="EMBL" id="GAF93775.1"/>
    </source>
</evidence>
<name>X0UZC6_9ZZZZ</name>
<proteinExistence type="predicted"/>
<organism evidence="1">
    <name type="scientific">marine sediment metagenome</name>
    <dbReference type="NCBI Taxonomy" id="412755"/>
    <lineage>
        <taxon>unclassified sequences</taxon>
        <taxon>metagenomes</taxon>
        <taxon>ecological metagenomes</taxon>
    </lineage>
</organism>
<gene>
    <name evidence="1" type="ORF">S01H1_24370</name>
</gene>
<accession>X0UZC6</accession>
<dbReference type="SUPFAM" id="SSF56235">
    <property type="entry name" value="N-terminal nucleophile aminohydrolases (Ntn hydrolases)"/>
    <property type="match status" value="1"/>
</dbReference>
<feature type="non-terminal residue" evidence="1">
    <location>
        <position position="1"/>
    </location>
</feature>